<dbReference type="RefSeq" id="XP_012335973.1">
    <property type="nucleotide sequence ID" value="XM_012480550.1"/>
</dbReference>
<dbReference type="VEuPathDB" id="PlasmoDB:AK88_02927"/>
<evidence type="ECO:0000313" key="3">
    <source>
        <dbReference type="Proteomes" id="UP000054561"/>
    </source>
</evidence>
<dbReference type="EMBL" id="KQ001675">
    <property type="protein sequence ID" value="KJP87370.1"/>
    <property type="molecule type" value="Genomic_DNA"/>
</dbReference>
<feature type="compositionally biased region" description="Basic and acidic residues" evidence="1">
    <location>
        <begin position="1"/>
        <end position="19"/>
    </location>
</feature>
<feature type="region of interest" description="Disordered" evidence="1">
    <location>
        <begin position="63"/>
        <end position="136"/>
    </location>
</feature>
<dbReference type="AlphaFoldDB" id="A0A0D9QJX3"/>
<organism evidence="2 3">
    <name type="scientific">Plasmodium fragile</name>
    <dbReference type="NCBI Taxonomy" id="5857"/>
    <lineage>
        <taxon>Eukaryota</taxon>
        <taxon>Sar</taxon>
        <taxon>Alveolata</taxon>
        <taxon>Apicomplexa</taxon>
        <taxon>Aconoidasida</taxon>
        <taxon>Haemosporida</taxon>
        <taxon>Plasmodiidae</taxon>
        <taxon>Plasmodium</taxon>
        <taxon>Plasmodium (Plasmodium)</taxon>
    </lineage>
</organism>
<feature type="compositionally biased region" description="Polar residues" evidence="1">
    <location>
        <begin position="20"/>
        <end position="46"/>
    </location>
</feature>
<sequence>MKENIQKGEVNRDTTRRDNNGSSNSHSDLNQHNGVNSKTRNNNGNALSLSNIYFYSSFDDNFDDKYDYFDQDAPSAGRPSGCEAKESVHPGGREVKQSEQSEEGTQGGSPQAADGNPNARTPRKTNRTVENIPEEL</sequence>
<evidence type="ECO:0000313" key="2">
    <source>
        <dbReference type="EMBL" id="KJP87370.1"/>
    </source>
</evidence>
<evidence type="ECO:0000256" key="1">
    <source>
        <dbReference type="SAM" id="MobiDB-lite"/>
    </source>
</evidence>
<keyword evidence="3" id="KW-1185">Reference proteome</keyword>
<dbReference type="GeneID" id="24268241"/>
<reference evidence="2 3" key="1">
    <citation type="submission" date="2014-03" db="EMBL/GenBank/DDBJ databases">
        <title>The Genome Sequence of Plasmodium fragile nilgiri.</title>
        <authorList>
            <consortium name="The Broad Institute Genomics Platform"/>
            <consortium name="The Broad Institute Genome Sequencing Center for Infectious Disease"/>
            <person name="Neafsey D."/>
            <person name="Duraisingh M."/>
            <person name="Young S.K."/>
            <person name="Zeng Q."/>
            <person name="Gargeya S."/>
            <person name="Abouelleil A."/>
            <person name="Alvarado L."/>
            <person name="Chapman S.B."/>
            <person name="Gainer-Dewar J."/>
            <person name="Goldberg J."/>
            <person name="Griggs A."/>
            <person name="Gujja S."/>
            <person name="Hansen M."/>
            <person name="Howarth C."/>
            <person name="Imamovic A."/>
            <person name="Larimer J."/>
            <person name="Pearson M."/>
            <person name="Poon T.W."/>
            <person name="Priest M."/>
            <person name="Roberts A."/>
            <person name="Saif S."/>
            <person name="Shea T."/>
            <person name="Sykes S."/>
            <person name="Wortman J."/>
            <person name="Nusbaum C."/>
            <person name="Birren B."/>
        </authorList>
    </citation>
    <scope>NUCLEOTIDE SEQUENCE [LARGE SCALE GENOMIC DNA]</scope>
    <source>
        <strain evidence="3">nilgiri</strain>
    </source>
</reference>
<accession>A0A0D9QJX3</accession>
<name>A0A0D9QJX3_PLAFR</name>
<feature type="region of interest" description="Disordered" evidence="1">
    <location>
        <begin position="1"/>
        <end position="46"/>
    </location>
</feature>
<proteinExistence type="predicted"/>
<protein>
    <submittedName>
        <fullName evidence="2">Uncharacterized protein</fullName>
    </submittedName>
</protein>
<feature type="compositionally biased region" description="Basic and acidic residues" evidence="1">
    <location>
        <begin position="83"/>
        <end position="99"/>
    </location>
</feature>
<gene>
    <name evidence="2" type="ORF">AK88_02927</name>
</gene>
<dbReference type="Proteomes" id="UP000054561">
    <property type="component" value="Unassembled WGS sequence"/>
</dbReference>